<dbReference type="OrthoDB" id="2850721at2"/>
<evidence type="ECO:0000313" key="3">
    <source>
        <dbReference type="EMBL" id="KGE20660.1"/>
    </source>
</evidence>
<name>A0A098MDL8_9BACL</name>
<evidence type="ECO:0000313" key="2">
    <source>
        <dbReference type="EMBL" id="KGE18450.1"/>
    </source>
</evidence>
<dbReference type="EMBL" id="JQCR01000003">
    <property type="protein sequence ID" value="KGE18450.1"/>
    <property type="molecule type" value="Genomic_DNA"/>
</dbReference>
<dbReference type="eggNOG" id="ENOG50324KK">
    <property type="taxonomic scope" value="Bacteria"/>
</dbReference>
<comment type="caution">
    <text evidence="3">The sequence shown here is derived from an EMBL/GenBank/DDBJ whole genome shotgun (WGS) entry which is preliminary data.</text>
</comment>
<protein>
    <submittedName>
        <fullName evidence="3">Uncharacterized protein</fullName>
    </submittedName>
</protein>
<dbReference type="Proteomes" id="UP000029734">
    <property type="component" value="Unassembled WGS sequence"/>
</dbReference>
<organism evidence="3 4">
    <name type="scientific">Paenibacillus wynnii</name>
    <dbReference type="NCBI Taxonomy" id="268407"/>
    <lineage>
        <taxon>Bacteria</taxon>
        <taxon>Bacillati</taxon>
        <taxon>Bacillota</taxon>
        <taxon>Bacilli</taxon>
        <taxon>Bacillales</taxon>
        <taxon>Paenibacillaceae</taxon>
        <taxon>Paenibacillus</taxon>
    </lineage>
</organism>
<dbReference type="InterPro" id="IPR012337">
    <property type="entry name" value="RNaseH-like_sf"/>
</dbReference>
<dbReference type="EMBL" id="JQCR01000001">
    <property type="protein sequence ID" value="KGE20660.1"/>
    <property type="molecule type" value="Genomic_DNA"/>
</dbReference>
<dbReference type="AlphaFoldDB" id="A0A098MDL8"/>
<accession>A0A098MDL8</accession>
<sequence length="216" mass="23971">MRFVGIDPATQTGFVALDEDGRPLVEVELVGKGRKEKGGITTQQLVSLENQLYQLLKPGDIIAIEQPAMGTQSGVTTGMIHGGLRSMIYRKGLTYVDVNPQRTKKYVNENRRLAEDDDKKAIIATAVLEHYNYSHSSHNVTDAYIIAKIAEAVQRVKNGQSLESYTPYQQDVIQAIISPAAKTTKKKKDKSVPSKRRGKPAAADSHMPETERQFLF</sequence>
<reference evidence="3 4" key="1">
    <citation type="submission" date="2014-08" db="EMBL/GenBank/DDBJ databases">
        <authorList>
            <person name="den Bakker H.C."/>
        </authorList>
    </citation>
    <scope>NUCLEOTIDE SEQUENCE [LARGE SCALE GENOMIC DNA]</scope>
    <source>
        <strain evidence="3 4">DSM 18334</strain>
    </source>
</reference>
<reference evidence="3 4" key="2">
    <citation type="submission" date="2014-10" db="EMBL/GenBank/DDBJ databases">
        <title>Comparative genomics of the Paenibacillus odorifer group.</title>
        <authorList>
            <person name="Tsai Y.-C."/>
            <person name="Martin N."/>
            <person name="Korlach J."/>
            <person name="Wiedmann M."/>
        </authorList>
    </citation>
    <scope>NUCLEOTIDE SEQUENCE [LARGE SCALE GENOMIC DNA]</scope>
    <source>
        <strain evidence="3 4">DSM 18334</strain>
    </source>
</reference>
<dbReference type="InterPro" id="IPR036397">
    <property type="entry name" value="RNaseH_sf"/>
</dbReference>
<dbReference type="GO" id="GO:0003676">
    <property type="term" value="F:nucleic acid binding"/>
    <property type="evidence" value="ECO:0007669"/>
    <property type="project" value="InterPro"/>
</dbReference>
<feature type="region of interest" description="Disordered" evidence="1">
    <location>
        <begin position="181"/>
        <end position="216"/>
    </location>
</feature>
<evidence type="ECO:0000313" key="4">
    <source>
        <dbReference type="Proteomes" id="UP000029734"/>
    </source>
</evidence>
<dbReference type="Gene3D" id="3.30.420.10">
    <property type="entry name" value="Ribonuclease H-like superfamily/Ribonuclease H"/>
    <property type="match status" value="1"/>
</dbReference>
<gene>
    <name evidence="3" type="ORF">PWYN_00195</name>
    <name evidence="2" type="ORF">PWYN_28570</name>
</gene>
<keyword evidence="4" id="KW-1185">Reference proteome</keyword>
<dbReference type="RefSeq" id="WP_036647244.1">
    <property type="nucleotide sequence ID" value="NZ_JQCR01000001.1"/>
</dbReference>
<evidence type="ECO:0000256" key="1">
    <source>
        <dbReference type="SAM" id="MobiDB-lite"/>
    </source>
</evidence>
<proteinExistence type="predicted"/>
<dbReference type="SUPFAM" id="SSF53098">
    <property type="entry name" value="Ribonuclease H-like"/>
    <property type="match status" value="1"/>
</dbReference>
<feature type="compositionally biased region" description="Basic and acidic residues" evidence="1">
    <location>
        <begin position="206"/>
        <end position="216"/>
    </location>
</feature>
<feature type="compositionally biased region" description="Basic residues" evidence="1">
    <location>
        <begin position="183"/>
        <end position="199"/>
    </location>
</feature>
<dbReference type="STRING" id="268407.PWYN_00195"/>